<protein>
    <submittedName>
        <fullName evidence="1">SIMPL domain-containing protein</fullName>
    </submittedName>
</protein>
<dbReference type="Proteomes" id="UP001589607">
    <property type="component" value="Unassembled WGS sequence"/>
</dbReference>
<evidence type="ECO:0000313" key="1">
    <source>
        <dbReference type="EMBL" id="MFB9094986.1"/>
    </source>
</evidence>
<name>A0ABV5GI28_9FLAO</name>
<accession>A0ABV5GI28</accession>
<sequence>MKNYLSILFGFIIINVQSQMSGNQVYGKNDYDTNRTKNSTITINDNHLTLNVKVLLNKKADSFSIVLGTNEEAETVAVCNTQINQRINGFIKELLKNNIKKEAIYVDFISQTKVYDYNVENNTAEQFQKGFEIKKNIIISSKNVYEIENIITLASKYEIYDVIKVDYSNNDVLSIHGELFEEAFKIAEQKKETYVKAFKKRIIGTPNATEDFSVIFPNTQYKKYEAFENSEIETYTRNRNQNFIKKLARKNTTYYYDSPSTSDFDKVINNAQSEVGIQYVLNISITYKIDTSL</sequence>
<dbReference type="Gene3D" id="3.30.110.170">
    <property type="entry name" value="Protein of unknown function (DUF541), domain 1"/>
    <property type="match status" value="1"/>
</dbReference>
<evidence type="ECO:0000313" key="2">
    <source>
        <dbReference type="Proteomes" id="UP001589607"/>
    </source>
</evidence>
<reference evidence="1 2" key="1">
    <citation type="submission" date="2024-09" db="EMBL/GenBank/DDBJ databases">
        <authorList>
            <person name="Sun Q."/>
            <person name="Mori K."/>
        </authorList>
    </citation>
    <scope>NUCLEOTIDE SEQUENCE [LARGE SCALE GENOMIC DNA]</scope>
    <source>
        <strain evidence="1 2">CECT 7955</strain>
    </source>
</reference>
<dbReference type="Gene3D" id="3.30.70.2970">
    <property type="entry name" value="Protein of unknown function (DUF541), domain 2"/>
    <property type="match status" value="1"/>
</dbReference>
<keyword evidence="2" id="KW-1185">Reference proteome</keyword>
<dbReference type="EMBL" id="JBHMEY010000001">
    <property type="protein sequence ID" value="MFB9094986.1"/>
    <property type="molecule type" value="Genomic_DNA"/>
</dbReference>
<organism evidence="1 2">
    <name type="scientific">Flavobacterium jumunjinense</name>
    <dbReference type="NCBI Taxonomy" id="998845"/>
    <lineage>
        <taxon>Bacteria</taxon>
        <taxon>Pseudomonadati</taxon>
        <taxon>Bacteroidota</taxon>
        <taxon>Flavobacteriia</taxon>
        <taxon>Flavobacteriales</taxon>
        <taxon>Flavobacteriaceae</taxon>
        <taxon>Flavobacterium</taxon>
    </lineage>
</organism>
<gene>
    <name evidence="1" type="ORF">ACFFVF_00535</name>
</gene>
<dbReference type="RefSeq" id="WP_236454648.1">
    <property type="nucleotide sequence ID" value="NZ_CBCSGE010000007.1"/>
</dbReference>
<dbReference type="InterPro" id="IPR007497">
    <property type="entry name" value="SIMPL/DUF541"/>
</dbReference>
<proteinExistence type="predicted"/>
<comment type="caution">
    <text evidence="1">The sequence shown here is derived from an EMBL/GenBank/DDBJ whole genome shotgun (WGS) entry which is preliminary data.</text>
</comment>
<dbReference type="Pfam" id="PF04402">
    <property type="entry name" value="SIMPL"/>
    <property type="match status" value="1"/>
</dbReference>